<feature type="transmembrane region" description="Helical" evidence="1">
    <location>
        <begin position="6"/>
        <end position="26"/>
    </location>
</feature>
<evidence type="ECO:0000313" key="2">
    <source>
        <dbReference type="EMBL" id="OXA61090.1"/>
    </source>
</evidence>
<dbReference type="EMBL" id="LNIX01000002">
    <property type="protein sequence ID" value="OXA61090.1"/>
    <property type="molecule type" value="Genomic_DNA"/>
</dbReference>
<feature type="transmembrane region" description="Helical" evidence="1">
    <location>
        <begin position="741"/>
        <end position="758"/>
    </location>
</feature>
<feature type="transmembrane region" description="Helical" evidence="1">
    <location>
        <begin position="869"/>
        <end position="894"/>
    </location>
</feature>
<dbReference type="Gene3D" id="1.20.120.1770">
    <property type="match status" value="1"/>
</dbReference>
<protein>
    <submittedName>
        <fullName evidence="2">Uncharacterized protein</fullName>
    </submittedName>
</protein>
<gene>
    <name evidence="2" type="ORF">Fcan01_04169</name>
</gene>
<feature type="transmembrane region" description="Helical" evidence="1">
    <location>
        <begin position="814"/>
        <end position="834"/>
    </location>
</feature>
<keyword evidence="1" id="KW-0812">Transmembrane</keyword>
<feature type="transmembrane region" description="Helical" evidence="1">
    <location>
        <begin position="680"/>
        <end position="700"/>
    </location>
</feature>
<keyword evidence="1" id="KW-1133">Transmembrane helix</keyword>
<accession>A0A226EV45</accession>
<feature type="transmembrane region" description="Helical" evidence="1">
    <location>
        <begin position="640"/>
        <end position="660"/>
    </location>
</feature>
<sequence length="944" mass="108066">MKPPPLPLLPLILTLIFLLILAFTPAECKKEKKQHMSEHAKMEPDWYDDEHEEEDFLEDGGNETDWTQQGIRMSESQFSAYWPPRTGEGVRFEETEDGMKEWLKYRDKQMGKYKEYLETLNKTLKNLTEKHNLKDFNLDLDNMARRYPFCVTGDLPIMDLMQFEPSGPLDLNTLTTIDLTLKEKDGLTDKDKVDPDLQEFKTLFLESQARKVVVATPPGISTIEHIENGKDEGPYIRSIKFTKLISPPPPLGIQFSGADGSVELPFWMHLIFKSRVPLQGLFVQAIGFPMGLPFGQFRDDFDCDAGSFSDLKWPVNEYNPDRNITLSQNAARRNIIVPCKYSHGNNNGDMHPNVYAYGGQKEKLPERTEFRMHFNWASVHCNLKTRVQFLIMAVRHFKKKDYDVFFSSNYILTQHNAAGSPPPYIPGSAADFGWDGSMMCDKGVASATEGHNEVAMNHDATSLFPIPYDGEYDKCIDHDETLNNFFADNAAFVKETLEAAKKESFNEPNLTSNDTDRYINNLILIRKAQMICPPADLCLNSEGKSIAYDINGHPVDPQKEIEDEFNKVKNDHFPTCQIEFCKNPNQTEPILVRNRLEEGEELDINSPLLRDGGTRFSDNFTQQYYKKATRHFRRIKGTHLWSMTLAWFVLMTIGAFTARYYKETAGINDKTGNSMLGLGYWIWVHIFLLLLSLTFMWIGILETARFRQKPVSCNLLGLYGEYNLKNFCRWRKRTVRSHRKAGIGAVVFYHIALAISWSRPVKLLTVPFTKYKFPIRKFFLWVHVVFAYLGKLVCFISILLLFHPRARAICKSIPSTLVFMEVVSIAFFSAGWVIQSMEDQRLRKNGRRVFPVPEAIESADHSPCYMIKIIIVLVSVAVHLILFIFICVLAYFVYGKPGKTNESDTTFETIDGIIGKCQISNSQAELDSSMSAYYFRKTAAASDG</sequence>
<comment type="caution">
    <text evidence="2">The sequence shown here is derived from an EMBL/GenBank/DDBJ whole genome shotgun (WGS) entry which is preliminary data.</text>
</comment>
<feature type="transmembrane region" description="Helical" evidence="1">
    <location>
        <begin position="778"/>
        <end position="802"/>
    </location>
</feature>
<reference evidence="2 3" key="1">
    <citation type="submission" date="2015-12" db="EMBL/GenBank/DDBJ databases">
        <title>The genome of Folsomia candida.</title>
        <authorList>
            <person name="Faddeeva A."/>
            <person name="Derks M.F."/>
            <person name="Anvar Y."/>
            <person name="Smit S."/>
            <person name="Van Straalen N."/>
            <person name="Roelofs D."/>
        </authorList>
    </citation>
    <scope>NUCLEOTIDE SEQUENCE [LARGE SCALE GENOMIC DNA]</scope>
    <source>
        <strain evidence="2 3">VU population</strain>
        <tissue evidence="2">Whole body</tissue>
    </source>
</reference>
<keyword evidence="1" id="KW-0472">Membrane</keyword>
<dbReference type="AlphaFoldDB" id="A0A226EV45"/>
<organism evidence="2 3">
    <name type="scientific">Folsomia candida</name>
    <name type="common">Springtail</name>
    <dbReference type="NCBI Taxonomy" id="158441"/>
    <lineage>
        <taxon>Eukaryota</taxon>
        <taxon>Metazoa</taxon>
        <taxon>Ecdysozoa</taxon>
        <taxon>Arthropoda</taxon>
        <taxon>Hexapoda</taxon>
        <taxon>Collembola</taxon>
        <taxon>Entomobryomorpha</taxon>
        <taxon>Isotomoidea</taxon>
        <taxon>Isotomidae</taxon>
        <taxon>Proisotominae</taxon>
        <taxon>Folsomia</taxon>
    </lineage>
</organism>
<keyword evidence="3" id="KW-1185">Reference proteome</keyword>
<dbReference type="Proteomes" id="UP000198287">
    <property type="component" value="Unassembled WGS sequence"/>
</dbReference>
<name>A0A226EV45_FOLCA</name>
<proteinExistence type="predicted"/>
<dbReference type="CDD" id="cd08760">
    <property type="entry name" value="Cyt_b561_FRRS1_like"/>
    <property type="match status" value="1"/>
</dbReference>
<evidence type="ECO:0000256" key="1">
    <source>
        <dbReference type="SAM" id="Phobius"/>
    </source>
</evidence>
<evidence type="ECO:0000313" key="3">
    <source>
        <dbReference type="Proteomes" id="UP000198287"/>
    </source>
</evidence>